<keyword evidence="2" id="KW-0251">Elongation factor</keyword>
<dbReference type="EMBL" id="JAHWGI010000292">
    <property type="protein sequence ID" value="KAK3912237.1"/>
    <property type="molecule type" value="Genomic_DNA"/>
</dbReference>
<reference evidence="2" key="2">
    <citation type="journal article" date="2023" name="BMC Genomics">
        <title>Pest status, molecular evolution, and epigenetic factors derived from the genome assembly of Frankliniella fusca, a thysanopteran phytovirus vector.</title>
        <authorList>
            <person name="Catto M.A."/>
            <person name="Labadie P.E."/>
            <person name="Jacobson A.L."/>
            <person name="Kennedy G.G."/>
            <person name="Srinivasan R."/>
            <person name="Hunt B.G."/>
        </authorList>
    </citation>
    <scope>NUCLEOTIDE SEQUENCE</scope>
    <source>
        <strain evidence="2">PL_HMW_Pooled</strain>
    </source>
</reference>
<keyword evidence="3" id="KW-1185">Reference proteome</keyword>
<gene>
    <name evidence="2" type="ORF">KUF71_021807</name>
</gene>
<sequence length="90" mass="10717">MSLSASCKHFFIFSWGKNGLHLTKAECFMFVKLPYRTVFTLAFLLLFSFYSLMSLYNFEVLSLGLPYVVRFFCTLYFRTMNRDMTHFEDS</sequence>
<keyword evidence="1" id="KW-0812">Transmembrane</keyword>
<protein>
    <submittedName>
        <fullName evidence="2">Elongation factor P</fullName>
    </submittedName>
</protein>
<reference evidence="2" key="1">
    <citation type="submission" date="2021-07" db="EMBL/GenBank/DDBJ databases">
        <authorList>
            <person name="Catto M.A."/>
            <person name="Jacobson A."/>
            <person name="Kennedy G."/>
            <person name="Labadie P."/>
            <person name="Hunt B.G."/>
            <person name="Srinivasan R."/>
        </authorList>
    </citation>
    <scope>NUCLEOTIDE SEQUENCE</scope>
    <source>
        <strain evidence="2">PL_HMW_Pooled</strain>
        <tissue evidence="2">Head</tissue>
    </source>
</reference>
<proteinExistence type="predicted"/>
<evidence type="ECO:0000256" key="1">
    <source>
        <dbReference type="SAM" id="Phobius"/>
    </source>
</evidence>
<feature type="transmembrane region" description="Helical" evidence="1">
    <location>
        <begin position="58"/>
        <end position="77"/>
    </location>
</feature>
<organism evidence="2 3">
    <name type="scientific">Frankliniella fusca</name>
    <dbReference type="NCBI Taxonomy" id="407009"/>
    <lineage>
        <taxon>Eukaryota</taxon>
        <taxon>Metazoa</taxon>
        <taxon>Ecdysozoa</taxon>
        <taxon>Arthropoda</taxon>
        <taxon>Hexapoda</taxon>
        <taxon>Insecta</taxon>
        <taxon>Pterygota</taxon>
        <taxon>Neoptera</taxon>
        <taxon>Paraneoptera</taxon>
        <taxon>Thysanoptera</taxon>
        <taxon>Terebrantia</taxon>
        <taxon>Thripoidea</taxon>
        <taxon>Thripidae</taxon>
        <taxon>Frankliniella</taxon>
    </lineage>
</organism>
<feature type="transmembrane region" description="Helical" evidence="1">
    <location>
        <begin position="33"/>
        <end position="52"/>
    </location>
</feature>
<evidence type="ECO:0000313" key="3">
    <source>
        <dbReference type="Proteomes" id="UP001219518"/>
    </source>
</evidence>
<keyword evidence="1" id="KW-0472">Membrane</keyword>
<dbReference type="AlphaFoldDB" id="A0AAE1GZX8"/>
<evidence type="ECO:0000313" key="2">
    <source>
        <dbReference type="EMBL" id="KAK3912237.1"/>
    </source>
</evidence>
<comment type="caution">
    <text evidence="2">The sequence shown here is derived from an EMBL/GenBank/DDBJ whole genome shotgun (WGS) entry which is preliminary data.</text>
</comment>
<keyword evidence="1" id="KW-1133">Transmembrane helix</keyword>
<name>A0AAE1GZX8_9NEOP</name>
<dbReference type="Proteomes" id="UP001219518">
    <property type="component" value="Unassembled WGS sequence"/>
</dbReference>
<accession>A0AAE1GZX8</accession>
<dbReference type="GO" id="GO:0003746">
    <property type="term" value="F:translation elongation factor activity"/>
    <property type="evidence" value="ECO:0007669"/>
    <property type="project" value="UniProtKB-KW"/>
</dbReference>
<keyword evidence="2" id="KW-0648">Protein biosynthesis</keyword>